<reference evidence="5 6" key="1">
    <citation type="submission" date="2019-10" db="EMBL/GenBank/DDBJ databases">
        <title>Pseudomonas dajingensis sp. nov., isolated from the profound head ulcers of farmed Murray cod (Maccullochella peelii peelii).</title>
        <authorList>
            <person name="Liu Y."/>
        </authorList>
    </citation>
    <scope>NUCLEOTIDE SEQUENCE [LARGE SCALE GENOMIC DNA]</scope>
    <source>
        <strain evidence="5 6">MC042</strain>
    </source>
</reference>
<keyword evidence="2" id="KW-0238">DNA-binding</keyword>
<dbReference type="InterPro" id="IPR000792">
    <property type="entry name" value="Tscrpt_reg_LuxR_C"/>
</dbReference>
<dbReference type="SUPFAM" id="SSF46894">
    <property type="entry name" value="C-terminal effector domain of the bipartite response regulators"/>
    <property type="match status" value="1"/>
</dbReference>
<dbReference type="InterPro" id="IPR016032">
    <property type="entry name" value="Sig_transdc_resp-reg_C-effctor"/>
</dbReference>
<dbReference type="SMART" id="SM00421">
    <property type="entry name" value="HTH_LUXR"/>
    <property type="match status" value="1"/>
</dbReference>
<feature type="domain" description="HTH luxR-type" evidence="4">
    <location>
        <begin position="174"/>
        <end position="239"/>
    </location>
</feature>
<dbReference type="PRINTS" id="PR00038">
    <property type="entry name" value="HTHLUXR"/>
</dbReference>
<dbReference type="SUPFAM" id="SSF75516">
    <property type="entry name" value="Pheromone-binding domain of LuxR-like quorum-sensing transcription factors"/>
    <property type="match status" value="1"/>
</dbReference>
<dbReference type="Gene3D" id="1.10.10.10">
    <property type="entry name" value="Winged helix-like DNA-binding domain superfamily/Winged helix DNA-binding domain"/>
    <property type="match status" value="1"/>
</dbReference>
<dbReference type="CDD" id="cd06170">
    <property type="entry name" value="LuxR_C_like"/>
    <property type="match status" value="1"/>
</dbReference>
<gene>
    <name evidence="5" type="ORF">GDH07_13485</name>
</gene>
<dbReference type="PROSITE" id="PS50043">
    <property type="entry name" value="HTH_LUXR_2"/>
    <property type="match status" value="1"/>
</dbReference>
<dbReference type="GO" id="GO:0006355">
    <property type="term" value="P:regulation of DNA-templated transcription"/>
    <property type="evidence" value="ECO:0007669"/>
    <property type="project" value="InterPro"/>
</dbReference>
<dbReference type="InterPro" id="IPR036693">
    <property type="entry name" value="TF_LuxR_autoind-bd_dom_sf"/>
</dbReference>
<protein>
    <submittedName>
        <fullName evidence="5">Transcriptional regulator</fullName>
    </submittedName>
</protein>
<name>A0A7X1PM56_9PSED</name>
<comment type="caution">
    <text evidence="5">The sequence shown here is derived from an EMBL/GenBank/DDBJ whole genome shotgun (WGS) entry which is preliminary data.</text>
</comment>
<proteinExistence type="predicted"/>
<dbReference type="InterPro" id="IPR005143">
    <property type="entry name" value="TF_LuxR_autoind-bd_dom"/>
</dbReference>
<dbReference type="EMBL" id="WHUV01000002">
    <property type="protein sequence ID" value="MQA54322.1"/>
    <property type="molecule type" value="Genomic_DNA"/>
</dbReference>
<accession>A0A7X1PM56</accession>
<dbReference type="PROSITE" id="PS00622">
    <property type="entry name" value="HTH_LUXR_1"/>
    <property type="match status" value="1"/>
</dbReference>
<dbReference type="Pfam" id="PF03472">
    <property type="entry name" value="Autoind_bind"/>
    <property type="match status" value="1"/>
</dbReference>
<dbReference type="RefSeq" id="WP_152897856.1">
    <property type="nucleotide sequence ID" value="NZ_WHUV01000002.1"/>
</dbReference>
<dbReference type="Gene3D" id="3.30.450.80">
    <property type="entry name" value="Transcription factor LuxR-like, autoinducer-binding domain"/>
    <property type="match status" value="1"/>
</dbReference>
<sequence>MELGQLFGWDAYFYSIFAQAADTEEFRVIAMRALHELGFDFFAYGMCSVTPFMRPRTSIYSNYPEHWVQRYQGENYALIDPTVKHSKLSPATILWTNELFRDTPQFWSEARESGLCHGLAQPSFNAQGRVGLLSLARRSKAISLEEFEALKPVTKAFAIAAHEKISELESDDSVFNAQVEFSGRECDVLRWTADGKTSEEIGVIMGVCTDTVNYHHRNIQRKIGASNRVQAVSYAVALGYI</sequence>
<evidence type="ECO:0000313" key="5">
    <source>
        <dbReference type="EMBL" id="MQA54322.1"/>
    </source>
</evidence>
<evidence type="ECO:0000259" key="4">
    <source>
        <dbReference type="PROSITE" id="PS50043"/>
    </source>
</evidence>
<dbReference type="Pfam" id="PF00196">
    <property type="entry name" value="GerE"/>
    <property type="match status" value="1"/>
</dbReference>
<dbReference type="GO" id="GO:0003677">
    <property type="term" value="F:DNA binding"/>
    <property type="evidence" value="ECO:0007669"/>
    <property type="project" value="UniProtKB-KW"/>
</dbReference>
<keyword evidence="1" id="KW-0805">Transcription regulation</keyword>
<dbReference type="PANTHER" id="PTHR44688:SF16">
    <property type="entry name" value="DNA-BINDING TRANSCRIPTIONAL ACTIVATOR DEVR_DOSR"/>
    <property type="match status" value="1"/>
</dbReference>
<dbReference type="AlphaFoldDB" id="A0A7X1PM56"/>
<organism evidence="5 6">
    <name type="scientific">Pseudomonas piscis</name>
    <dbReference type="NCBI Taxonomy" id="2614538"/>
    <lineage>
        <taxon>Bacteria</taxon>
        <taxon>Pseudomonadati</taxon>
        <taxon>Pseudomonadota</taxon>
        <taxon>Gammaproteobacteria</taxon>
        <taxon>Pseudomonadales</taxon>
        <taxon>Pseudomonadaceae</taxon>
        <taxon>Pseudomonas</taxon>
    </lineage>
</organism>
<evidence type="ECO:0000256" key="3">
    <source>
        <dbReference type="ARBA" id="ARBA00023163"/>
    </source>
</evidence>
<keyword evidence="3" id="KW-0804">Transcription</keyword>
<dbReference type="InterPro" id="IPR036388">
    <property type="entry name" value="WH-like_DNA-bd_sf"/>
</dbReference>
<dbReference type="PANTHER" id="PTHR44688">
    <property type="entry name" value="DNA-BINDING TRANSCRIPTIONAL ACTIVATOR DEVR_DOSR"/>
    <property type="match status" value="1"/>
</dbReference>
<evidence type="ECO:0000313" key="6">
    <source>
        <dbReference type="Proteomes" id="UP000486534"/>
    </source>
</evidence>
<evidence type="ECO:0000256" key="2">
    <source>
        <dbReference type="ARBA" id="ARBA00023125"/>
    </source>
</evidence>
<dbReference type="Proteomes" id="UP000486534">
    <property type="component" value="Unassembled WGS sequence"/>
</dbReference>
<evidence type="ECO:0000256" key="1">
    <source>
        <dbReference type="ARBA" id="ARBA00023015"/>
    </source>
</evidence>